<dbReference type="GeneID" id="93262942"/>
<dbReference type="Proteomes" id="UP000248598">
    <property type="component" value="Chromosome 1"/>
</dbReference>
<accession>A0AAX2J5X9</accession>
<evidence type="ECO:0000313" key="1">
    <source>
        <dbReference type="EMBL" id="SQH25465.1"/>
    </source>
</evidence>
<organism evidence="1 2">
    <name type="scientific">Kingella kingae</name>
    <dbReference type="NCBI Taxonomy" id="504"/>
    <lineage>
        <taxon>Bacteria</taxon>
        <taxon>Pseudomonadati</taxon>
        <taxon>Pseudomonadota</taxon>
        <taxon>Betaproteobacteria</taxon>
        <taxon>Neisseriales</taxon>
        <taxon>Neisseriaceae</taxon>
        <taxon>Kingella</taxon>
    </lineage>
</organism>
<dbReference type="EMBL" id="LS483426">
    <property type="protein sequence ID" value="SQH25465.1"/>
    <property type="molecule type" value="Genomic_DNA"/>
</dbReference>
<dbReference type="AlphaFoldDB" id="A0AAX2J5X9"/>
<evidence type="ECO:0000313" key="2">
    <source>
        <dbReference type="Proteomes" id="UP000248598"/>
    </source>
</evidence>
<gene>
    <name evidence="1" type="ORF">NCTC10529_01665</name>
</gene>
<sequence length="91" mass="10444">MQVNFKNDYLRLLFCDKYFQGDLGVRATQSYRFAVQYILSAHSLNDLHAAAFLNLSNQSPYSVKIDQKHRLALEIDAEGQIHLIDIIKAES</sequence>
<proteinExistence type="predicted"/>
<protein>
    <recommendedName>
        <fullName evidence="3">Plasmid maintenance system killer protein</fullName>
    </recommendedName>
</protein>
<evidence type="ECO:0008006" key="3">
    <source>
        <dbReference type="Google" id="ProtNLM"/>
    </source>
</evidence>
<dbReference type="GeneID" id="83625488"/>
<dbReference type="RefSeq" id="WP_003786523.1">
    <property type="nucleotide sequence ID" value="NZ_CP091518.1"/>
</dbReference>
<name>A0AAX2J5X9_KINKI</name>
<reference evidence="1 2" key="1">
    <citation type="submission" date="2018-06" db="EMBL/GenBank/DDBJ databases">
        <authorList>
            <consortium name="Pathogen Informatics"/>
            <person name="Doyle S."/>
        </authorList>
    </citation>
    <scope>NUCLEOTIDE SEQUENCE [LARGE SCALE GENOMIC DNA]</scope>
    <source>
        <strain evidence="1 2">NCTC10529</strain>
    </source>
</reference>